<keyword evidence="5" id="KW-0804">Transcription</keyword>
<reference evidence="7" key="1">
    <citation type="journal article" date="2020" name="Nature">
        <title>Giant virus diversity and host interactions through global metagenomics.</title>
        <authorList>
            <person name="Schulz F."/>
            <person name="Roux S."/>
            <person name="Paez-Espino D."/>
            <person name="Jungbluth S."/>
            <person name="Walsh D.A."/>
            <person name="Denef V.J."/>
            <person name="McMahon K.D."/>
            <person name="Konstantinidis K.T."/>
            <person name="Eloe-Fadrosh E.A."/>
            <person name="Kyrpides N.C."/>
            <person name="Woyke T."/>
        </authorList>
    </citation>
    <scope>NUCLEOTIDE SEQUENCE</scope>
    <source>
        <strain evidence="7">GVMAG-M-3300023174-129</strain>
    </source>
</reference>
<dbReference type="PANTHER" id="PTHR46179">
    <property type="entry name" value="ZINC FINGER PROTEIN"/>
    <property type="match status" value="1"/>
</dbReference>
<accession>A0A6C0D6S1</accession>
<dbReference type="GO" id="GO:0005634">
    <property type="term" value="C:nucleus"/>
    <property type="evidence" value="ECO:0007669"/>
    <property type="project" value="TreeGrafter"/>
</dbReference>
<dbReference type="GO" id="GO:0006357">
    <property type="term" value="P:regulation of transcription by RNA polymerase II"/>
    <property type="evidence" value="ECO:0007669"/>
    <property type="project" value="TreeGrafter"/>
</dbReference>
<dbReference type="InterPro" id="IPR036236">
    <property type="entry name" value="Znf_C2H2_sf"/>
</dbReference>
<proteinExistence type="predicted"/>
<evidence type="ECO:0000256" key="3">
    <source>
        <dbReference type="ARBA" id="ARBA00022833"/>
    </source>
</evidence>
<evidence type="ECO:0000256" key="1">
    <source>
        <dbReference type="ARBA" id="ARBA00022723"/>
    </source>
</evidence>
<sequence length="150" mass="17838">MTSKYIKNENGHFICPNCEVVKKNQNTMYYHMKKHEGKLPFECDICQKDFLQKSSLELHKLSKHSTTKKETKMFQCVFDNCDFKSITKSNRRIHCLRKHFKEEIDKIMDENNSCNSCNKTFQSSTAFYYHVIDCIKVDTVEKQKFLTLID</sequence>
<feature type="domain" description="C2H2-type" evidence="6">
    <location>
        <begin position="13"/>
        <end position="40"/>
    </location>
</feature>
<dbReference type="EMBL" id="MN739541">
    <property type="protein sequence ID" value="QHT12052.1"/>
    <property type="molecule type" value="Genomic_DNA"/>
</dbReference>
<dbReference type="PANTHER" id="PTHR46179:SF13">
    <property type="entry name" value="C2H2-TYPE DOMAIN-CONTAINING PROTEIN"/>
    <property type="match status" value="1"/>
</dbReference>
<dbReference type="PROSITE" id="PS00028">
    <property type="entry name" value="ZINC_FINGER_C2H2_1"/>
    <property type="match status" value="1"/>
</dbReference>
<keyword evidence="2" id="KW-0863">Zinc-finger</keyword>
<dbReference type="InterPro" id="IPR051061">
    <property type="entry name" value="Zinc_finger_trans_reg"/>
</dbReference>
<name>A0A6C0D6S1_9ZZZZ</name>
<keyword evidence="4" id="KW-0805">Transcription regulation</keyword>
<dbReference type="PROSITE" id="PS50157">
    <property type="entry name" value="ZINC_FINGER_C2H2_2"/>
    <property type="match status" value="2"/>
</dbReference>
<dbReference type="SUPFAM" id="SSF57667">
    <property type="entry name" value="beta-beta-alpha zinc fingers"/>
    <property type="match status" value="1"/>
</dbReference>
<evidence type="ECO:0000256" key="5">
    <source>
        <dbReference type="ARBA" id="ARBA00023163"/>
    </source>
</evidence>
<organism evidence="7">
    <name type="scientific">viral metagenome</name>
    <dbReference type="NCBI Taxonomy" id="1070528"/>
    <lineage>
        <taxon>unclassified sequences</taxon>
        <taxon>metagenomes</taxon>
        <taxon>organismal metagenomes</taxon>
    </lineage>
</organism>
<dbReference type="SMART" id="SM00355">
    <property type="entry name" value="ZnF_C2H2"/>
    <property type="match status" value="4"/>
</dbReference>
<protein>
    <recommendedName>
        <fullName evidence="6">C2H2-type domain-containing protein</fullName>
    </recommendedName>
</protein>
<evidence type="ECO:0000256" key="2">
    <source>
        <dbReference type="ARBA" id="ARBA00022771"/>
    </source>
</evidence>
<dbReference type="GO" id="GO:0008270">
    <property type="term" value="F:zinc ion binding"/>
    <property type="evidence" value="ECO:0007669"/>
    <property type="project" value="UniProtKB-KW"/>
</dbReference>
<keyword evidence="3" id="KW-0862">Zinc</keyword>
<keyword evidence="1" id="KW-0479">Metal-binding</keyword>
<dbReference type="AlphaFoldDB" id="A0A6C0D6S1"/>
<evidence type="ECO:0000313" key="7">
    <source>
        <dbReference type="EMBL" id="QHT12052.1"/>
    </source>
</evidence>
<dbReference type="InterPro" id="IPR013087">
    <property type="entry name" value="Znf_C2H2_type"/>
</dbReference>
<evidence type="ECO:0000259" key="6">
    <source>
        <dbReference type="PROSITE" id="PS50157"/>
    </source>
</evidence>
<evidence type="ECO:0000256" key="4">
    <source>
        <dbReference type="ARBA" id="ARBA00023015"/>
    </source>
</evidence>
<feature type="domain" description="C2H2-type" evidence="6">
    <location>
        <begin position="41"/>
        <end position="69"/>
    </location>
</feature>
<dbReference type="Gene3D" id="3.30.160.60">
    <property type="entry name" value="Classic Zinc Finger"/>
    <property type="match status" value="1"/>
</dbReference>